<keyword evidence="6" id="KW-1003">Cell membrane</keyword>
<keyword evidence="12" id="KW-0443">Lipid metabolism</keyword>
<evidence type="ECO:0000256" key="13">
    <source>
        <dbReference type="ARBA" id="ARBA00023136"/>
    </source>
</evidence>
<keyword evidence="9" id="KW-0808">Transferase</keyword>
<evidence type="ECO:0000256" key="8">
    <source>
        <dbReference type="ARBA" id="ARBA00022519"/>
    </source>
</evidence>
<keyword evidence="11 18" id="KW-1133">Transmembrane helix</keyword>
<dbReference type="InterPro" id="IPR026027">
    <property type="entry name" value="PcS"/>
</dbReference>
<gene>
    <name evidence="19" type="ORF">SAMN04489737_1544</name>
</gene>
<keyword evidence="10 18" id="KW-0812">Transmembrane</keyword>
<evidence type="ECO:0000256" key="3">
    <source>
        <dbReference type="ARBA" id="ARBA00004429"/>
    </source>
</evidence>
<evidence type="ECO:0000313" key="20">
    <source>
        <dbReference type="Proteomes" id="UP000214355"/>
    </source>
</evidence>
<organism evidence="19 20">
    <name type="scientific">Arcanobacterium phocae</name>
    <dbReference type="NCBI Taxonomy" id="131112"/>
    <lineage>
        <taxon>Bacteria</taxon>
        <taxon>Bacillati</taxon>
        <taxon>Actinomycetota</taxon>
        <taxon>Actinomycetes</taxon>
        <taxon>Actinomycetales</taxon>
        <taxon>Actinomycetaceae</taxon>
        <taxon>Arcanobacterium</taxon>
    </lineage>
</organism>
<evidence type="ECO:0000256" key="4">
    <source>
        <dbReference type="ARBA" id="ARBA00013195"/>
    </source>
</evidence>
<dbReference type="Gene3D" id="1.20.120.1760">
    <property type="match status" value="1"/>
</dbReference>
<dbReference type="STRING" id="131112.SAMN04489737_1544"/>
<evidence type="ECO:0000256" key="1">
    <source>
        <dbReference type="ARBA" id="ARBA00000958"/>
    </source>
</evidence>
<feature type="transmembrane region" description="Helical" evidence="18">
    <location>
        <begin position="94"/>
        <end position="112"/>
    </location>
</feature>
<name>A0A1H2LMB8_9ACTO</name>
<keyword evidence="20" id="KW-1185">Reference proteome</keyword>
<keyword evidence="8" id="KW-0997">Cell inner membrane</keyword>
<evidence type="ECO:0000256" key="11">
    <source>
        <dbReference type="ARBA" id="ARBA00022989"/>
    </source>
</evidence>
<dbReference type="InterPro" id="IPR043130">
    <property type="entry name" value="CDP-OH_PTrfase_TM_dom"/>
</dbReference>
<dbReference type="AlphaFoldDB" id="A0A1H2LMB8"/>
<protein>
    <recommendedName>
        <fullName evidence="5">Phosphatidylcholine synthase</fullName>
        <ecNumber evidence="4">2.7.8.24</ecNumber>
    </recommendedName>
    <alternativeName>
        <fullName evidence="17">CDP-diglyceride-choline O-phosphatidyltransferase</fullName>
    </alternativeName>
</protein>
<dbReference type="GO" id="GO:0008654">
    <property type="term" value="P:phospholipid biosynthetic process"/>
    <property type="evidence" value="ECO:0007669"/>
    <property type="project" value="UniProtKB-KW"/>
</dbReference>
<evidence type="ECO:0000256" key="17">
    <source>
        <dbReference type="ARBA" id="ARBA00033321"/>
    </source>
</evidence>
<dbReference type="PIRSF" id="PIRSF000851">
    <property type="entry name" value="PcS"/>
    <property type="match status" value="1"/>
</dbReference>
<evidence type="ECO:0000256" key="9">
    <source>
        <dbReference type="ARBA" id="ARBA00022679"/>
    </source>
</evidence>
<evidence type="ECO:0000256" key="14">
    <source>
        <dbReference type="ARBA" id="ARBA00023209"/>
    </source>
</evidence>
<feature type="transmembrane region" description="Helical" evidence="18">
    <location>
        <begin position="169"/>
        <end position="188"/>
    </location>
</feature>
<dbReference type="EC" id="2.7.8.24" evidence="4"/>
<sequence length="260" mass="29613">MTRRQLDGVIVKDTVQRPYPLSRYVKAWAVHAFTMTGVIWVILATRALMLDDYKMMWLWLGIALVVDAADGPMARKAKVLEVVPWFSGTMMDNIVDYMTWTMVPVVFMAEVLPFGGEHFAIGAASLAATSSMFCYANTKMKSSDWYFVGFPAAWNIVIVILWLFGTPAIFNWIVVIAFTILAVIPWKWVHPFRVKHLRIFNALAAITWVAITAVWVIIYPATPLWILIPWWISGLWLLVAGAIRTWRDRPDPEALIESAH</sequence>
<evidence type="ECO:0000256" key="5">
    <source>
        <dbReference type="ARBA" id="ARBA00015623"/>
    </source>
</evidence>
<feature type="transmembrane region" description="Helical" evidence="18">
    <location>
        <begin position="200"/>
        <end position="218"/>
    </location>
</feature>
<evidence type="ECO:0000256" key="2">
    <source>
        <dbReference type="ARBA" id="ARBA00001936"/>
    </source>
</evidence>
<keyword evidence="7" id="KW-0444">Lipid biosynthesis</keyword>
<keyword evidence="13 18" id="KW-0472">Membrane</keyword>
<evidence type="ECO:0000256" key="15">
    <source>
        <dbReference type="ARBA" id="ARBA00023211"/>
    </source>
</evidence>
<evidence type="ECO:0000256" key="16">
    <source>
        <dbReference type="ARBA" id="ARBA00023264"/>
    </source>
</evidence>
<dbReference type="GO" id="GO:0050520">
    <property type="term" value="F:phosphatidylcholine synthase activity"/>
    <property type="evidence" value="ECO:0007669"/>
    <property type="project" value="UniProtKB-EC"/>
</dbReference>
<proteinExistence type="predicted"/>
<evidence type="ECO:0000256" key="12">
    <source>
        <dbReference type="ARBA" id="ARBA00023098"/>
    </source>
</evidence>
<accession>A0A1H2LMB8</accession>
<dbReference type="Proteomes" id="UP000214355">
    <property type="component" value="Chromosome I"/>
</dbReference>
<dbReference type="EMBL" id="LT629804">
    <property type="protein sequence ID" value="SDU81536.1"/>
    <property type="molecule type" value="Genomic_DNA"/>
</dbReference>
<feature type="transmembrane region" description="Helical" evidence="18">
    <location>
        <begin position="145"/>
        <end position="163"/>
    </location>
</feature>
<reference evidence="20" key="1">
    <citation type="submission" date="2016-10" db="EMBL/GenBank/DDBJ databases">
        <authorList>
            <person name="Varghese N."/>
            <person name="Submissions S."/>
        </authorList>
    </citation>
    <scope>NUCLEOTIDE SEQUENCE [LARGE SCALE GENOMIC DNA]</scope>
    <source>
        <strain evidence="20">DSM 10002</strain>
    </source>
</reference>
<comment type="subcellular location">
    <subcellularLocation>
        <location evidence="3">Cell inner membrane</location>
        <topology evidence="3">Multi-pass membrane protein</topology>
    </subcellularLocation>
</comment>
<evidence type="ECO:0000256" key="10">
    <source>
        <dbReference type="ARBA" id="ARBA00022692"/>
    </source>
</evidence>
<keyword evidence="16" id="KW-1208">Phospholipid metabolism</keyword>
<keyword evidence="15" id="KW-0464">Manganese</keyword>
<feature type="transmembrane region" description="Helical" evidence="18">
    <location>
        <begin position="27"/>
        <end position="49"/>
    </location>
</feature>
<evidence type="ECO:0000256" key="18">
    <source>
        <dbReference type="SAM" id="Phobius"/>
    </source>
</evidence>
<evidence type="ECO:0000313" key="19">
    <source>
        <dbReference type="EMBL" id="SDU81536.1"/>
    </source>
</evidence>
<evidence type="ECO:0000256" key="6">
    <source>
        <dbReference type="ARBA" id="ARBA00022475"/>
    </source>
</evidence>
<feature type="transmembrane region" description="Helical" evidence="18">
    <location>
        <begin position="224"/>
        <end position="243"/>
    </location>
</feature>
<comment type="catalytic activity">
    <reaction evidence="1">
        <text>a CDP-1,2-diacyl-sn-glycerol + choline = a 1,2-diacyl-sn-glycero-3-phosphocholine + CMP + H(+)</text>
        <dbReference type="Rhea" id="RHEA:14597"/>
        <dbReference type="ChEBI" id="CHEBI:15354"/>
        <dbReference type="ChEBI" id="CHEBI:15378"/>
        <dbReference type="ChEBI" id="CHEBI:57643"/>
        <dbReference type="ChEBI" id="CHEBI:58332"/>
        <dbReference type="ChEBI" id="CHEBI:60377"/>
        <dbReference type="EC" id="2.7.8.24"/>
    </reaction>
</comment>
<dbReference type="GO" id="GO:0005886">
    <property type="term" value="C:plasma membrane"/>
    <property type="evidence" value="ECO:0007669"/>
    <property type="project" value="UniProtKB-SubCell"/>
</dbReference>
<keyword evidence="14" id="KW-0594">Phospholipid biosynthesis</keyword>
<evidence type="ECO:0000256" key="7">
    <source>
        <dbReference type="ARBA" id="ARBA00022516"/>
    </source>
</evidence>
<comment type="cofactor">
    <cofactor evidence="2">
        <name>Mn(2+)</name>
        <dbReference type="ChEBI" id="CHEBI:29035"/>
    </cofactor>
</comment>